<dbReference type="RefSeq" id="WP_093553046.1">
    <property type="nucleotide sequence ID" value="NZ_FPBO01000002.1"/>
</dbReference>
<dbReference type="SUPFAM" id="SSF47384">
    <property type="entry name" value="Homodimeric domain of signal transducing histidine kinase"/>
    <property type="match status" value="1"/>
</dbReference>
<gene>
    <name evidence="6" type="ORF">SAMN05216552_10025</name>
</gene>
<dbReference type="SUPFAM" id="SSF55874">
    <property type="entry name" value="ATPase domain of HSP90 chaperone/DNA topoisomerase II/histidine kinase"/>
    <property type="match status" value="1"/>
</dbReference>
<sequence length="363" mass="39994">MHPLLARQLRKFCGEGKAADLDGLTRAIDDAYAGFESDRVLIENSLDIMSRELGKRNRQLEEQLADKQRLMDQMTTSNAELRELNQKLEAARNQLLQSDKMASIGQLAAGVAHEINNPIGYIYSNFGTLQDYVARLFAMLRAYEDAEGAIGAPAVAQALRALRKDVDLVYLRDDIPELMEQSKDGLERVRRIVQDLRDFSHVDVTQTWHPFNLHQGIDSTLNIVANEIKYHADVVKEYGDIPDIDCLSSQINQVVMNLVINAAHAIAPARGQITLRTGTGDGQVWFSVSDTGCGIAPEHIGRIFDPFFTTKPVGKGTGLGLSLTYGIVQTHGGGIEVESEVGRGTTFRVRLPIRHGAGDEAEA</sequence>
<accession>A0A1I7FFU3</accession>
<dbReference type="PROSITE" id="PS50109">
    <property type="entry name" value="HIS_KIN"/>
    <property type="match status" value="1"/>
</dbReference>
<protein>
    <recommendedName>
        <fullName evidence="2">histidine kinase</fullName>
        <ecNumber evidence="2">2.7.13.3</ecNumber>
    </recommendedName>
</protein>
<evidence type="ECO:0000313" key="6">
    <source>
        <dbReference type="EMBL" id="SFU34985.1"/>
    </source>
</evidence>
<dbReference type="InterPro" id="IPR003594">
    <property type="entry name" value="HATPase_dom"/>
</dbReference>
<evidence type="ECO:0000256" key="1">
    <source>
        <dbReference type="ARBA" id="ARBA00000085"/>
    </source>
</evidence>
<dbReference type="EC" id="2.7.13.3" evidence="2"/>
<keyword evidence="6" id="KW-0418">Kinase</keyword>
<keyword evidence="3" id="KW-0597">Phosphoprotein</keyword>
<evidence type="ECO:0000313" key="7">
    <source>
        <dbReference type="Proteomes" id="UP000199391"/>
    </source>
</evidence>
<dbReference type="Proteomes" id="UP000199391">
    <property type="component" value="Unassembled WGS sequence"/>
</dbReference>
<dbReference type="InterPro" id="IPR005467">
    <property type="entry name" value="His_kinase_dom"/>
</dbReference>
<dbReference type="STRING" id="1035707.SAMN05216552_10025"/>
<keyword evidence="6" id="KW-0808">Transferase</keyword>
<evidence type="ECO:0000256" key="2">
    <source>
        <dbReference type="ARBA" id="ARBA00012438"/>
    </source>
</evidence>
<dbReference type="CDD" id="cd00082">
    <property type="entry name" value="HisKA"/>
    <property type="match status" value="1"/>
</dbReference>
<dbReference type="OrthoDB" id="224978at2"/>
<dbReference type="GO" id="GO:0000155">
    <property type="term" value="F:phosphorelay sensor kinase activity"/>
    <property type="evidence" value="ECO:0007669"/>
    <property type="project" value="InterPro"/>
</dbReference>
<dbReference type="PANTHER" id="PTHR43065">
    <property type="entry name" value="SENSOR HISTIDINE KINASE"/>
    <property type="match status" value="1"/>
</dbReference>
<evidence type="ECO:0000256" key="3">
    <source>
        <dbReference type="ARBA" id="ARBA00022553"/>
    </source>
</evidence>
<evidence type="ECO:0000259" key="5">
    <source>
        <dbReference type="PROSITE" id="PS50109"/>
    </source>
</evidence>
<dbReference type="InterPro" id="IPR003661">
    <property type="entry name" value="HisK_dim/P_dom"/>
</dbReference>
<evidence type="ECO:0000256" key="4">
    <source>
        <dbReference type="SAM" id="Coils"/>
    </source>
</evidence>
<comment type="catalytic activity">
    <reaction evidence="1">
        <text>ATP + protein L-histidine = ADP + protein N-phospho-L-histidine.</text>
        <dbReference type="EC" id="2.7.13.3"/>
    </reaction>
</comment>
<dbReference type="PRINTS" id="PR00344">
    <property type="entry name" value="BCTRLSENSOR"/>
</dbReference>
<dbReference type="EMBL" id="FPBO01000002">
    <property type="protein sequence ID" value="SFU34985.1"/>
    <property type="molecule type" value="Genomic_DNA"/>
</dbReference>
<dbReference type="Gene3D" id="3.30.565.10">
    <property type="entry name" value="Histidine kinase-like ATPase, C-terminal domain"/>
    <property type="match status" value="1"/>
</dbReference>
<keyword evidence="4" id="KW-0175">Coiled coil</keyword>
<dbReference type="SMART" id="SM00388">
    <property type="entry name" value="HisKA"/>
    <property type="match status" value="1"/>
</dbReference>
<dbReference type="Pfam" id="PF02518">
    <property type="entry name" value="HATPase_c"/>
    <property type="match status" value="1"/>
</dbReference>
<dbReference type="InterPro" id="IPR036890">
    <property type="entry name" value="HATPase_C_sf"/>
</dbReference>
<feature type="coiled-coil region" evidence="4">
    <location>
        <begin position="50"/>
        <end position="101"/>
    </location>
</feature>
<dbReference type="SMART" id="SM00387">
    <property type="entry name" value="HATPase_c"/>
    <property type="match status" value="1"/>
</dbReference>
<feature type="domain" description="Histidine kinase" evidence="5">
    <location>
        <begin position="110"/>
        <end position="355"/>
    </location>
</feature>
<dbReference type="PANTHER" id="PTHR43065:SF50">
    <property type="entry name" value="HISTIDINE KINASE"/>
    <property type="match status" value="1"/>
</dbReference>
<organism evidence="6 7">
    <name type="scientific">Pseudoduganella namucuonensis</name>
    <dbReference type="NCBI Taxonomy" id="1035707"/>
    <lineage>
        <taxon>Bacteria</taxon>
        <taxon>Pseudomonadati</taxon>
        <taxon>Pseudomonadota</taxon>
        <taxon>Betaproteobacteria</taxon>
        <taxon>Burkholderiales</taxon>
        <taxon>Oxalobacteraceae</taxon>
        <taxon>Telluria group</taxon>
        <taxon>Pseudoduganella</taxon>
    </lineage>
</organism>
<dbReference type="AlphaFoldDB" id="A0A1I7FFU3"/>
<dbReference type="InterPro" id="IPR004358">
    <property type="entry name" value="Sig_transdc_His_kin-like_C"/>
</dbReference>
<dbReference type="InterPro" id="IPR036097">
    <property type="entry name" value="HisK_dim/P_sf"/>
</dbReference>
<dbReference type="Gene3D" id="1.10.287.130">
    <property type="match status" value="1"/>
</dbReference>
<name>A0A1I7FFU3_9BURK</name>
<reference evidence="7" key="1">
    <citation type="submission" date="2016-10" db="EMBL/GenBank/DDBJ databases">
        <authorList>
            <person name="Varghese N."/>
            <person name="Submissions S."/>
        </authorList>
    </citation>
    <scope>NUCLEOTIDE SEQUENCE [LARGE SCALE GENOMIC DNA]</scope>
    <source>
        <strain evidence="7">CGMCC 1.11014</strain>
    </source>
</reference>
<keyword evidence="7" id="KW-1185">Reference proteome</keyword>
<proteinExistence type="predicted"/>